<dbReference type="Pfam" id="PF04654">
    <property type="entry name" value="DUF599"/>
    <property type="match status" value="1"/>
</dbReference>
<comment type="caution">
    <text evidence="2">The sequence shown here is derived from an EMBL/GenBank/DDBJ whole genome shotgun (WGS) entry which is preliminary data.</text>
</comment>
<feature type="transmembrane region" description="Helical" evidence="1">
    <location>
        <begin position="119"/>
        <end position="137"/>
    </location>
</feature>
<proteinExistence type="predicted"/>
<evidence type="ECO:0000256" key="1">
    <source>
        <dbReference type="SAM" id="Phobius"/>
    </source>
</evidence>
<dbReference type="Proteomes" id="UP001549691">
    <property type="component" value="Unassembled WGS sequence"/>
</dbReference>
<dbReference type="PANTHER" id="PTHR31881:SF6">
    <property type="entry name" value="OS09G0494600 PROTEIN"/>
    <property type="match status" value="1"/>
</dbReference>
<feature type="transmembrane region" description="Helical" evidence="1">
    <location>
        <begin position="79"/>
        <end position="98"/>
    </location>
</feature>
<reference evidence="2 3" key="1">
    <citation type="submission" date="2024-07" db="EMBL/GenBank/DDBJ databases">
        <title>Uliginosibacterium flavum JJ3220;KACC:17644.</title>
        <authorList>
            <person name="Kim M.K."/>
        </authorList>
    </citation>
    <scope>NUCLEOTIDE SEQUENCE [LARGE SCALE GENOMIC DNA]</scope>
    <source>
        <strain evidence="2 3">KACC:17644</strain>
    </source>
</reference>
<name>A0ABV2TJG1_9RHOO</name>
<sequence>MNFFSFFAKFSWVDWLGLSWFLICWFGYERLVEKGWKGHTTLLAEGHRLRLEWARELLTRENRIVDCALVSNLVSSVSFYANTSIYIIAGLFATLGALDRFMDTAAELQFSHSYSREAMELKLVLLITVFVVAYFKFTWALRQFNVLSIITGAVPQKEADPDQLERYAQKHAAANTCAGDDFNRGIRAYYFGMAVLGWMLSPWLFIIATSVIVFVQARREFDSPVLRALREIDVIKHG</sequence>
<dbReference type="RefSeq" id="WP_354600517.1">
    <property type="nucleotide sequence ID" value="NZ_JBEWZI010000006.1"/>
</dbReference>
<evidence type="ECO:0000313" key="2">
    <source>
        <dbReference type="EMBL" id="MET7014059.1"/>
    </source>
</evidence>
<dbReference type="PANTHER" id="PTHR31881">
    <property type="match status" value="1"/>
</dbReference>
<feature type="transmembrane region" description="Helical" evidence="1">
    <location>
        <begin position="12"/>
        <end position="28"/>
    </location>
</feature>
<dbReference type="InterPro" id="IPR006747">
    <property type="entry name" value="DUF599"/>
</dbReference>
<accession>A0ABV2TJG1</accession>
<keyword evidence="1" id="KW-0812">Transmembrane</keyword>
<keyword evidence="3" id="KW-1185">Reference proteome</keyword>
<feature type="transmembrane region" description="Helical" evidence="1">
    <location>
        <begin position="189"/>
        <end position="215"/>
    </location>
</feature>
<keyword evidence="1" id="KW-1133">Transmembrane helix</keyword>
<dbReference type="EMBL" id="JBEWZI010000006">
    <property type="protein sequence ID" value="MET7014059.1"/>
    <property type="molecule type" value="Genomic_DNA"/>
</dbReference>
<keyword evidence="1" id="KW-0472">Membrane</keyword>
<evidence type="ECO:0000313" key="3">
    <source>
        <dbReference type="Proteomes" id="UP001549691"/>
    </source>
</evidence>
<gene>
    <name evidence="2" type="ORF">ABXR19_07640</name>
</gene>
<protein>
    <submittedName>
        <fullName evidence="2">DUF599 domain-containing protein</fullName>
    </submittedName>
</protein>
<organism evidence="2 3">
    <name type="scientific">Uliginosibacterium flavum</name>
    <dbReference type="NCBI Taxonomy" id="1396831"/>
    <lineage>
        <taxon>Bacteria</taxon>
        <taxon>Pseudomonadati</taxon>
        <taxon>Pseudomonadota</taxon>
        <taxon>Betaproteobacteria</taxon>
        <taxon>Rhodocyclales</taxon>
        <taxon>Zoogloeaceae</taxon>
        <taxon>Uliginosibacterium</taxon>
    </lineage>
</organism>